<protein>
    <submittedName>
        <fullName evidence="2">Uncharacterized protein</fullName>
    </submittedName>
</protein>
<keyword evidence="3" id="KW-1185">Reference proteome</keyword>
<sequence length="578" mass="62415">MPIMPIIPLQPIPGGGQQLAAGPGTVLMPNLGPLPTGAPGSPGPANPAAADPAPGPAPAPPRVTTKKTQTSLVTHQMSGPGPWPLHMLVPQGPKGELVPMRLVAVAHTAHARPVPGVKMSAALMAPPSAADLKKGKGCRAFIKPGEDPEVGDCFLEEYENGYNEEHSKKKFFGGGQTDSKREKQGARNSKRYKNESKYVRHPKGSKAKKQWLNTPDGAHHLVQAEVGPLFTAAPQKQPRPQRQRQRQRESSPAGPKAPNKVTVVRLPPGATAVTTVLRGHPAELAEQVDDDLHDAIDEDDDKALQQDEELDQSLDPKHREEDDGLVEVFKNSARGAARLTAPLVAVSPAKPMWVQEYHPVRIKQMQDDDDEFEVEESALAPVRVAVSPEARPALHPSQPRALDDMDLGWSSGFTDSVFDSDEPEEKQDMVDDANMGDFEHSMDDAGDAGDDHQEAAAQRADDGDFDGDEQDHAASEITNASHPILSKKGPAERMLQQNRRGKGPAASSAGQDEDADAPRLSAILAVTPPAPHPAAFGAKDPDRLESGRKAPVVLEFGHELSGYKVTREREQKKWRRRR</sequence>
<accession>A0AAV7XEP5</accession>
<feature type="region of interest" description="Disordered" evidence="1">
    <location>
        <begin position="231"/>
        <end position="266"/>
    </location>
</feature>
<comment type="caution">
    <text evidence="2">The sequence shown here is derived from an EMBL/GenBank/DDBJ whole genome shotgun (WGS) entry which is preliminary data.</text>
</comment>
<feature type="region of interest" description="Disordered" evidence="1">
    <location>
        <begin position="18"/>
        <end position="64"/>
    </location>
</feature>
<evidence type="ECO:0000313" key="3">
    <source>
        <dbReference type="Proteomes" id="UP001075354"/>
    </source>
</evidence>
<dbReference type="EMBL" id="JAPTSV010000012">
    <property type="protein sequence ID" value="KAJ1522066.1"/>
    <property type="molecule type" value="Genomic_DNA"/>
</dbReference>
<proteinExistence type="predicted"/>
<dbReference type="AlphaFoldDB" id="A0AAV7XEP5"/>
<name>A0AAV7XEP5_9NEOP</name>
<feature type="compositionally biased region" description="Basic residues" evidence="1">
    <location>
        <begin position="199"/>
        <end position="209"/>
    </location>
</feature>
<reference evidence="2" key="1">
    <citation type="submission" date="2022-12" db="EMBL/GenBank/DDBJ databases">
        <title>Chromosome-level genome assembly of the bean flower thrips Megalurothrips usitatus.</title>
        <authorList>
            <person name="Ma L."/>
            <person name="Liu Q."/>
            <person name="Li H."/>
            <person name="Cai W."/>
        </authorList>
    </citation>
    <scope>NUCLEOTIDE SEQUENCE</scope>
    <source>
        <strain evidence="2">Cailab_2022a</strain>
    </source>
</reference>
<evidence type="ECO:0000313" key="2">
    <source>
        <dbReference type="EMBL" id="KAJ1522066.1"/>
    </source>
</evidence>
<feature type="region of interest" description="Disordered" evidence="1">
    <location>
        <begin position="385"/>
        <end position="520"/>
    </location>
</feature>
<feature type="compositionally biased region" description="Basic and acidic residues" evidence="1">
    <location>
        <begin position="437"/>
        <end position="462"/>
    </location>
</feature>
<feature type="compositionally biased region" description="Acidic residues" evidence="1">
    <location>
        <begin position="291"/>
        <end position="312"/>
    </location>
</feature>
<evidence type="ECO:0000256" key="1">
    <source>
        <dbReference type="SAM" id="MobiDB-lite"/>
    </source>
</evidence>
<gene>
    <name evidence="2" type="ORF">ONE63_002381</name>
</gene>
<feature type="region of interest" description="Disordered" evidence="1">
    <location>
        <begin position="291"/>
        <end position="323"/>
    </location>
</feature>
<feature type="region of interest" description="Disordered" evidence="1">
    <location>
        <begin position="167"/>
        <end position="211"/>
    </location>
</feature>
<dbReference type="Proteomes" id="UP001075354">
    <property type="component" value="Chromosome 12"/>
</dbReference>
<organism evidence="2 3">
    <name type="scientific">Megalurothrips usitatus</name>
    <name type="common">bean blossom thrips</name>
    <dbReference type="NCBI Taxonomy" id="439358"/>
    <lineage>
        <taxon>Eukaryota</taxon>
        <taxon>Metazoa</taxon>
        <taxon>Ecdysozoa</taxon>
        <taxon>Arthropoda</taxon>
        <taxon>Hexapoda</taxon>
        <taxon>Insecta</taxon>
        <taxon>Pterygota</taxon>
        <taxon>Neoptera</taxon>
        <taxon>Paraneoptera</taxon>
        <taxon>Thysanoptera</taxon>
        <taxon>Terebrantia</taxon>
        <taxon>Thripoidea</taxon>
        <taxon>Thripidae</taxon>
        <taxon>Megalurothrips</taxon>
    </lineage>
</organism>